<evidence type="ECO:0000313" key="4">
    <source>
        <dbReference type="EMBL" id="KAG2393125.1"/>
    </source>
</evidence>
<dbReference type="GO" id="GO:0008380">
    <property type="term" value="P:RNA splicing"/>
    <property type="evidence" value="ECO:0007669"/>
    <property type="project" value="InterPro"/>
</dbReference>
<dbReference type="InterPro" id="IPR036605">
    <property type="entry name" value="Mago_nashi_sf"/>
</dbReference>
<accession>A0AA88GY41</accession>
<dbReference type="FunFam" id="3.30.1560.10:FF:000001">
    <property type="entry name" value="Protein mago nashi homolog"/>
    <property type="match status" value="1"/>
</dbReference>
<name>A0AA88GY41_NAELO</name>
<dbReference type="Pfam" id="PF02792">
    <property type="entry name" value="Mago_nashi"/>
    <property type="match status" value="1"/>
</dbReference>
<organism evidence="4 5">
    <name type="scientific">Naegleria lovaniensis</name>
    <name type="common">Amoeba</name>
    <dbReference type="NCBI Taxonomy" id="51637"/>
    <lineage>
        <taxon>Eukaryota</taxon>
        <taxon>Discoba</taxon>
        <taxon>Heterolobosea</taxon>
        <taxon>Tetramitia</taxon>
        <taxon>Eutetramitia</taxon>
        <taxon>Vahlkampfiidae</taxon>
        <taxon>Naegleria</taxon>
    </lineage>
</organism>
<sequence>MKQSRFYVRYYVGHKGRFGHEYLEIIFHSDGLLEYTNNSDYKGDGEIKKQVYVTDIVLDQLKKMILESHILDEDDRKWPLPDNVGKSELEIALDRRHISFCTTKIQTLSEVAKSKDPEGLKNFYYLTADLKDMALTIINMHFKMKPILY</sequence>
<dbReference type="EMBL" id="PYSW02000003">
    <property type="protein sequence ID" value="KAG2393125.1"/>
    <property type="molecule type" value="Genomic_DNA"/>
</dbReference>
<dbReference type="Gene3D" id="3.30.1560.10">
    <property type="entry name" value="Mago nashi"/>
    <property type="match status" value="1"/>
</dbReference>
<dbReference type="AlphaFoldDB" id="A0AA88GY41"/>
<comment type="similarity">
    <text evidence="2">Belongs to the mago nashi family.</text>
</comment>
<evidence type="ECO:0000256" key="2">
    <source>
        <dbReference type="ARBA" id="ARBA00009270"/>
    </source>
</evidence>
<dbReference type="PANTHER" id="PTHR12638">
    <property type="entry name" value="PROTEIN MAGO NASHI HOMOLOG"/>
    <property type="match status" value="1"/>
</dbReference>
<evidence type="ECO:0008006" key="6">
    <source>
        <dbReference type="Google" id="ProtNLM"/>
    </source>
</evidence>
<dbReference type="GO" id="GO:0035145">
    <property type="term" value="C:exon-exon junction complex"/>
    <property type="evidence" value="ECO:0007669"/>
    <property type="project" value="InterPro"/>
</dbReference>
<comment type="subcellular location">
    <subcellularLocation>
        <location evidence="1">Nucleus</location>
    </subcellularLocation>
</comment>
<comment type="caution">
    <text evidence="4">The sequence shown here is derived from an EMBL/GenBank/DDBJ whole genome shotgun (WGS) entry which is preliminary data.</text>
</comment>
<dbReference type="InterPro" id="IPR004023">
    <property type="entry name" value="Mago_nashi"/>
</dbReference>
<proteinExistence type="inferred from homology"/>
<dbReference type="PANTHER" id="PTHR12638:SF0">
    <property type="entry name" value="MAGO HOMOLOG, EXON JUNCTION COMPLEX SUBUNIT-RELATED"/>
    <property type="match status" value="1"/>
</dbReference>
<keyword evidence="5" id="KW-1185">Reference proteome</keyword>
<evidence type="ECO:0000313" key="5">
    <source>
        <dbReference type="Proteomes" id="UP000816034"/>
    </source>
</evidence>
<evidence type="ECO:0000256" key="3">
    <source>
        <dbReference type="ARBA" id="ARBA00023242"/>
    </source>
</evidence>
<dbReference type="SUPFAM" id="SSF89817">
    <property type="entry name" value="Mago nashi protein"/>
    <property type="match status" value="1"/>
</dbReference>
<reference evidence="4 5" key="1">
    <citation type="journal article" date="2018" name="BMC Genomics">
        <title>The genome of Naegleria lovaniensis, the basis for a comparative approach to unravel pathogenicity factors of the human pathogenic amoeba N. fowleri.</title>
        <authorList>
            <person name="Liechti N."/>
            <person name="Schurch N."/>
            <person name="Bruggmann R."/>
            <person name="Wittwer M."/>
        </authorList>
    </citation>
    <scope>NUCLEOTIDE SEQUENCE [LARGE SCALE GENOMIC DNA]</scope>
    <source>
        <strain evidence="4 5">ATCC 30569</strain>
    </source>
</reference>
<evidence type="ECO:0000256" key="1">
    <source>
        <dbReference type="ARBA" id="ARBA00004123"/>
    </source>
</evidence>
<keyword evidence="3" id="KW-0539">Nucleus</keyword>
<protein>
    <recommendedName>
        <fullName evidence="6">Mago nashi-like protein</fullName>
    </recommendedName>
</protein>
<dbReference type="GeneID" id="68102156"/>
<gene>
    <name evidence="4" type="ORF">C9374_009702</name>
</gene>
<dbReference type="RefSeq" id="XP_044555019.1">
    <property type="nucleotide sequence ID" value="XM_044699919.1"/>
</dbReference>
<dbReference type="Proteomes" id="UP000816034">
    <property type="component" value="Unassembled WGS sequence"/>
</dbReference>